<sequence>MKHAKSSSAPKRARTSKECSADHECTDDNCSCCGDGPVQLDDQVLSQPAHTLLALALEEIESTGDRAVVIKLFETAIEKFGNEKSLEHAWALLRLAEYAEFMDYAEKAVLIAKELGTAGQMEASLCGLLEARAQVLSFCLEQSNWRDPVPDGGDSDDDVDEDTSKPIVGEQKLVDSLAQLVAAHNALSALSTAVPSFIDAYRGTLTFLFARREAHALTSRMLLVLFDAAVTLVYGHEGWLATSSTAGIDSGDDTRKIAHQTALVWAMAAAECSVDSAVVEARLEPIVKYLASQPNDTECCKLYAQLLLVLCGCYEDEEKAMDAYDLASSKLVQAHRLSPNDPEIKSQLADMGQSFD</sequence>
<proteinExistence type="predicted"/>
<keyword evidence="2" id="KW-1185">Reference proteome</keyword>
<evidence type="ECO:0000313" key="1">
    <source>
        <dbReference type="EMBL" id="KAJ2687671.1"/>
    </source>
</evidence>
<reference evidence="1" key="1">
    <citation type="submission" date="2022-07" db="EMBL/GenBank/DDBJ databases">
        <title>Phylogenomic reconstructions and comparative analyses of Kickxellomycotina fungi.</title>
        <authorList>
            <person name="Reynolds N.K."/>
            <person name="Stajich J.E."/>
            <person name="Barry K."/>
            <person name="Grigoriev I.V."/>
            <person name="Crous P."/>
            <person name="Smith M.E."/>
        </authorList>
    </citation>
    <scope>NUCLEOTIDE SEQUENCE</scope>
    <source>
        <strain evidence="1">CBS 109367</strain>
    </source>
</reference>
<dbReference type="Proteomes" id="UP001151516">
    <property type="component" value="Unassembled WGS sequence"/>
</dbReference>
<organism evidence="1 2">
    <name type="scientific">Coemansia spiralis</name>
    <dbReference type="NCBI Taxonomy" id="417178"/>
    <lineage>
        <taxon>Eukaryota</taxon>
        <taxon>Fungi</taxon>
        <taxon>Fungi incertae sedis</taxon>
        <taxon>Zoopagomycota</taxon>
        <taxon>Kickxellomycotina</taxon>
        <taxon>Kickxellomycetes</taxon>
        <taxon>Kickxellales</taxon>
        <taxon>Kickxellaceae</taxon>
        <taxon>Coemansia</taxon>
    </lineage>
</organism>
<name>A0A9W8GMI9_9FUNG</name>
<protein>
    <submittedName>
        <fullName evidence="1">Uncharacterized protein</fullName>
    </submittedName>
</protein>
<gene>
    <name evidence="1" type="ORF">IWW39_002747</name>
</gene>
<dbReference type="AlphaFoldDB" id="A0A9W8GMI9"/>
<dbReference type="EMBL" id="JANBTX010000065">
    <property type="protein sequence ID" value="KAJ2687671.1"/>
    <property type="molecule type" value="Genomic_DNA"/>
</dbReference>
<comment type="caution">
    <text evidence="1">The sequence shown here is derived from an EMBL/GenBank/DDBJ whole genome shotgun (WGS) entry which is preliminary data.</text>
</comment>
<evidence type="ECO:0000313" key="2">
    <source>
        <dbReference type="Proteomes" id="UP001151516"/>
    </source>
</evidence>
<accession>A0A9W8GMI9</accession>
<dbReference type="OrthoDB" id="5573535at2759"/>